<dbReference type="EMBL" id="JANBUW010000819">
    <property type="protein sequence ID" value="KAJ2845366.1"/>
    <property type="molecule type" value="Genomic_DNA"/>
</dbReference>
<dbReference type="PROSITE" id="PS50118">
    <property type="entry name" value="HMG_BOX_2"/>
    <property type="match status" value="1"/>
</dbReference>
<dbReference type="GO" id="GO:0005634">
    <property type="term" value="C:nucleus"/>
    <property type="evidence" value="ECO:0007669"/>
    <property type="project" value="UniProtKB-UniRule"/>
</dbReference>
<keyword evidence="1" id="KW-0539">Nucleus</keyword>
<evidence type="ECO:0000256" key="2">
    <source>
        <dbReference type="SAM" id="MobiDB-lite"/>
    </source>
</evidence>
<organism evidence="4 5">
    <name type="scientific">Coemansia brasiliensis</name>
    <dbReference type="NCBI Taxonomy" id="2650707"/>
    <lineage>
        <taxon>Eukaryota</taxon>
        <taxon>Fungi</taxon>
        <taxon>Fungi incertae sedis</taxon>
        <taxon>Zoopagomycota</taxon>
        <taxon>Kickxellomycotina</taxon>
        <taxon>Kickxellomycetes</taxon>
        <taxon>Kickxellales</taxon>
        <taxon>Kickxellaceae</taxon>
        <taxon>Coemansia</taxon>
    </lineage>
</organism>
<dbReference type="SMART" id="SM00398">
    <property type="entry name" value="HMG"/>
    <property type="match status" value="1"/>
</dbReference>
<gene>
    <name evidence="4" type="ORF">IWW36_004809</name>
</gene>
<feature type="compositionally biased region" description="Low complexity" evidence="2">
    <location>
        <begin position="217"/>
        <end position="241"/>
    </location>
</feature>
<dbReference type="OrthoDB" id="6247875at2759"/>
<sequence>PSYVGGYNATSSAPGMMGGQGDPQQLSMMQQYVQTPMFNKSSPAPAASMAHSTRITGDANSVVYYHDGQNNQLNEHSVRQMITADGTVFVEHIPGYSLVYVPNNRPAEQILGMNTNSRVSNGSSGKGHGNSAGSKAARDRKPKIKNAFILYRSFKYKELRKKHPEMNQIEISRLVGKLWSEELEEVKSAFYEEYRKQKVERDNDDSTCSLTKRTRHNSLSSNDLQSASSNSNKRSKNSISSLELDGGNGAKSRPHTSSPMALLSSVSHIGLAANLYQQANTSNEASLLSASQFEPSVLQPAPAKQKAAYSSEQAAFNADTASSALSSNDSRGMASTFINSGITTDICSIADTSGTSANVDTSQVSVAPFMPADSVLDNSFYSSFMDIPLSEPPINAEWSRD</sequence>
<dbReference type="Pfam" id="PF00505">
    <property type="entry name" value="HMG_box"/>
    <property type="match status" value="1"/>
</dbReference>
<feature type="domain" description="HMG box" evidence="3">
    <location>
        <begin position="141"/>
        <end position="209"/>
    </location>
</feature>
<dbReference type="InterPro" id="IPR009071">
    <property type="entry name" value="HMG_box_dom"/>
</dbReference>
<feature type="DNA-binding region" description="HMG box" evidence="1">
    <location>
        <begin position="141"/>
        <end position="209"/>
    </location>
</feature>
<feature type="region of interest" description="Disordered" evidence="2">
    <location>
        <begin position="115"/>
        <end position="139"/>
    </location>
</feature>
<dbReference type="InterPro" id="IPR036910">
    <property type="entry name" value="HMG_box_dom_sf"/>
</dbReference>
<evidence type="ECO:0000313" key="5">
    <source>
        <dbReference type="Proteomes" id="UP001139887"/>
    </source>
</evidence>
<dbReference type="SUPFAM" id="SSF47095">
    <property type="entry name" value="HMG-box"/>
    <property type="match status" value="1"/>
</dbReference>
<keyword evidence="5" id="KW-1185">Reference proteome</keyword>
<name>A0A9W8I907_9FUNG</name>
<evidence type="ECO:0000313" key="4">
    <source>
        <dbReference type="EMBL" id="KAJ2845366.1"/>
    </source>
</evidence>
<dbReference type="Proteomes" id="UP001139887">
    <property type="component" value="Unassembled WGS sequence"/>
</dbReference>
<feature type="region of interest" description="Disordered" evidence="2">
    <location>
        <begin position="1"/>
        <end position="22"/>
    </location>
</feature>
<evidence type="ECO:0000256" key="1">
    <source>
        <dbReference type="PROSITE-ProRule" id="PRU00267"/>
    </source>
</evidence>
<feature type="region of interest" description="Disordered" evidence="2">
    <location>
        <begin position="201"/>
        <end position="259"/>
    </location>
</feature>
<dbReference type="Gene3D" id="1.10.30.10">
    <property type="entry name" value="High mobility group box domain"/>
    <property type="match status" value="1"/>
</dbReference>
<dbReference type="GO" id="GO:0003677">
    <property type="term" value="F:DNA binding"/>
    <property type="evidence" value="ECO:0007669"/>
    <property type="project" value="UniProtKB-UniRule"/>
</dbReference>
<feature type="non-terminal residue" evidence="4">
    <location>
        <position position="1"/>
    </location>
</feature>
<proteinExistence type="predicted"/>
<dbReference type="AlphaFoldDB" id="A0A9W8I907"/>
<accession>A0A9W8I907</accession>
<protein>
    <recommendedName>
        <fullName evidence="3">HMG box domain-containing protein</fullName>
    </recommendedName>
</protein>
<keyword evidence="1" id="KW-0238">DNA-binding</keyword>
<evidence type="ECO:0000259" key="3">
    <source>
        <dbReference type="PROSITE" id="PS50118"/>
    </source>
</evidence>
<comment type="caution">
    <text evidence="4">The sequence shown here is derived from an EMBL/GenBank/DDBJ whole genome shotgun (WGS) entry which is preliminary data.</text>
</comment>
<reference evidence="4" key="1">
    <citation type="submission" date="2022-07" db="EMBL/GenBank/DDBJ databases">
        <title>Phylogenomic reconstructions and comparative analyses of Kickxellomycotina fungi.</title>
        <authorList>
            <person name="Reynolds N.K."/>
            <person name="Stajich J.E."/>
            <person name="Barry K."/>
            <person name="Grigoriev I.V."/>
            <person name="Crous P."/>
            <person name="Smith M.E."/>
        </authorList>
    </citation>
    <scope>NUCLEOTIDE SEQUENCE</scope>
    <source>
        <strain evidence="4">NRRL 1566</strain>
    </source>
</reference>